<evidence type="ECO:0000313" key="2">
    <source>
        <dbReference type="EMBL" id="TQL63782.1"/>
    </source>
</evidence>
<dbReference type="Proteomes" id="UP000315389">
    <property type="component" value="Unassembled WGS sequence"/>
</dbReference>
<accession>A0A542ZTV5</accession>
<name>A0A542ZTV5_RARFA</name>
<evidence type="ECO:0000313" key="3">
    <source>
        <dbReference type="Proteomes" id="UP000315389"/>
    </source>
</evidence>
<feature type="transmembrane region" description="Helical" evidence="1">
    <location>
        <begin position="20"/>
        <end position="44"/>
    </location>
</feature>
<dbReference type="InterPro" id="IPR051790">
    <property type="entry name" value="Cytochrome_c-biogenesis_DsbD"/>
</dbReference>
<dbReference type="AlphaFoldDB" id="A0A542ZTV5"/>
<dbReference type="EMBL" id="VFOS01000001">
    <property type="protein sequence ID" value="TQL63782.1"/>
    <property type="molecule type" value="Genomic_DNA"/>
</dbReference>
<gene>
    <name evidence="2" type="ORF">FB461_0258</name>
</gene>
<keyword evidence="1" id="KW-1133">Transmembrane helix</keyword>
<sequence length="276" mass="28428">MTILAEAGNSWGTAVFSGPVLLAIPIALLAGLISFASPCVLPLVPGYLSYVTSLAATDRAAQPVGTVAAMMAVGSSSPPPSPRADRRRLGLGVALFIAGFSLVFLALGVFFGTVGHFLVQWDTLVQRALGVIVIVMGLAFVGLVPALQREARFRLPESTGVWGAPLLGIAFGLGWTPCMGPTLTAINALALDGGSPARGGVLALAYCLGLGIPFVIVALGLGSSARLMAFLRRHRLATSRIGGGLLILLGALMLTGVWSSLASHLQLWISGFETVL</sequence>
<feature type="transmembrane region" description="Helical" evidence="1">
    <location>
        <begin position="159"/>
        <end position="177"/>
    </location>
</feature>
<feature type="transmembrane region" description="Helical" evidence="1">
    <location>
        <begin position="89"/>
        <end position="112"/>
    </location>
</feature>
<keyword evidence="1" id="KW-0472">Membrane</keyword>
<feature type="transmembrane region" description="Helical" evidence="1">
    <location>
        <begin position="124"/>
        <end position="147"/>
    </location>
</feature>
<keyword evidence="1" id="KW-0812">Transmembrane</keyword>
<dbReference type="PANTHER" id="PTHR31272:SF4">
    <property type="entry name" value="CYTOCHROME C-TYPE BIOGENESIS PROTEIN HI_1454-RELATED"/>
    <property type="match status" value="1"/>
</dbReference>
<feature type="transmembrane region" description="Helical" evidence="1">
    <location>
        <begin position="197"/>
        <end position="221"/>
    </location>
</feature>
<dbReference type="PANTHER" id="PTHR31272">
    <property type="entry name" value="CYTOCHROME C-TYPE BIOGENESIS PROTEIN HI_1454-RELATED"/>
    <property type="match status" value="1"/>
</dbReference>
<organism evidence="2 3">
    <name type="scientific">Rarobacter faecitabidus</name>
    <dbReference type="NCBI Taxonomy" id="13243"/>
    <lineage>
        <taxon>Bacteria</taxon>
        <taxon>Bacillati</taxon>
        <taxon>Actinomycetota</taxon>
        <taxon>Actinomycetes</taxon>
        <taxon>Micrococcales</taxon>
        <taxon>Rarobacteraceae</taxon>
        <taxon>Rarobacter</taxon>
    </lineage>
</organism>
<protein>
    <submittedName>
        <fullName evidence="2">Cytochrome c-type biogenesis protein</fullName>
    </submittedName>
</protein>
<keyword evidence="3" id="KW-1185">Reference proteome</keyword>
<proteinExistence type="predicted"/>
<reference evidence="2 3" key="1">
    <citation type="submission" date="2019-06" db="EMBL/GenBank/DDBJ databases">
        <title>Sequencing the genomes of 1000 actinobacteria strains.</title>
        <authorList>
            <person name="Klenk H.-P."/>
        </authorList>
    </citation>
    <scope>NUCLEOTIDE SEQUENCE [LARGE SCALE GENOMIC DNA]</scope>
    <source>
        <strain evidence="2 3">DSM 4813</strain>
    </source>
</reference>
<evidence type="ECO:0000256" key="1">
    <source>
        <dbReference type="SAM" id="Phobius"/>
    </source>
</evidence>
<dbReference type="RefSeq" id="WP_211349817.1">
    <property type="nucleotide sequence ID" value="NZ_BAAASV010000002.1"/>
</dbReference>
<comment type="caution">
    <text evidence="2">The sequence shown here is derived from an EMBL/GenBank/DDBJ whole genome shotgun (WGS) entry which is preliminary data.</text>
</comment>
<feature type="transmembrane region" description="Helical" evidence="1">
    <location>
        <begin position="241"/>
        <end position="261"/>
    </location>
</feature>